<reference evidence="2" key="2">
    <citation type="submission" date="2012-01" db="EMBL/GenBank/DDBJ databases">
        <title>Noncontiguous Finished sequence of chromosome of Saccharomonospora glauca K62.</title>
        <authorList>
            <consortium name="US DOE Joint Genome Institute"/>
            <person name="Lucas S."/>
            <person name="Han J."/>
            <person name="Lapidus A."/>
            <person name="Cheng J.-F."/>
            <person name="Goodwin L."/>
            <person name="Pitluck S."/>
            <person name="Peters L."/>
            <person name="Mikhailova N."/>
            <person name="Held B."/>
            <person name="Detter J.C."/>
            <person name="Han C."/>
            <person name="Tapia R."/>
            <person name="Land M."/>
            <person name="Hauser L."/>
            <person name="Kyrpides N."/>
            <person name="Ivanova N."/>
            <person name="Pagani I."/>
            <person name="Brambilla E.-M."/>
            <person name="Klenk H.-P."/>
            <person name="Woyke T."/>
        </authorList>
    </citation>
    <scope>NUCLEOTIDE SEQUENCE [LARGE SCALE GENOMIC DNA]</scope>
    <source>
        <strain evidence="2">K62</strain>
    </source>
</reference>
<accession>I1D3N1</accession>
<dbReference type="Proteomes" id="UP000005087">
    <property type="component" value="Chromosome"/>
</dbReference>
<dbReference type="EMBL" id="CM001484">
    <property type="protein sequence ID" value="EIE99555.1"/>
    <property type="molecule type" value="Genomic_DNA"/>
</dbReference>
<dbReference type="SUPFAM" id="SSF52172">
    <property type="entry name" value="CheY-like"/>
    <property type="match status" value="1"/>
</dbReference>
<name>I1D3N1_9PSEU</name>
<evidence type="ECO:0008006" key="3">
    <source>
        <dbReference type="Google" id="ProtNLM"/>
    </source>
</evidence>
<sequence>MTHVPTRRVLVVEDDENLRVAVTAELGGNGLAVDTAGDLADAAEAVAAPPTVAAVRALAAQVDHAVWAAPRDPDGGDTARAWATVDTIRRGLARRGWRARLRAALDHRTLRAP</sequence>
<reference evidence="1 2" key="1">
    <citation type="submission" date="2011-09" db="EMBL/GenBank/DDBJ databases">
        <authorList>
            <consortium name="US DOE Joint Genome Institute (JGI-PGF)"/>
            <person name="Lucas S."/>
            <person name="Han J."/>
            <person name="Lapidus A."/>
            <person name="Cheng J.-F."/>
            <person name="Goodwin L."/>
            <person name="Pitluck S."/>
            <person name="Peters L."/>
            <person name="Land M.L."/>
            <person name="Hauser L."/>
            <person name="Brambilla E."/>
            <person name="Klenk H.-P."/>
            <person name="Woyke T.J."/>
        </authorList>
    </citation>
    <scope>NUCLEOTIDE SEQUENCE [LARGE SCALE GENOMIC DNA]</scope>
    <source>
        <strain evidence="1 2">K62</strain>
    </source>
</reference>
<dbReference type="InterPro" id="IPR011006">
    <property type="entry name" value="CheY-like_superfamily"/>
</dbReference>
<dbReference type="HOGENOM" id="CLU_2131731_0_0_11"/>
<dbReference type="AlphaFoldDB" id="I1D3N1"/>
<keyword evidence="2" id="KW-1185">Reference proteome</keyword>
<proteinExistence type="predicted"/>
<dbReference type="STRING" id="928724.SacglDRAFT_02663"/>
<organism evidence="1 2">
    <name type="scientific">Saccharomonospora glauca K62</name>
    <dbReference type="NCBI Taxonomy" id="928724"/>
    <lineage>
        <taxon>Bacteria</taxon>
        <taxon>Bacillati</taxon>
        <taxon>Actinomycetota</taxon>
        <taxon>Actinomycetes</taxon>
        <taxon>Pseudonocardiales</taxon>
        <taxon>Pseudonocardiaceae</taxon>
        <taxon>Saccharomonospora</taxon>
    </lineage>
</organism>
<evidence type="ECO:0000313" key="2">
    <source>
        <dbReference type="Proteomes" id="UP000005087"/>
    </source>
</evidence>
<protein>
    <recommendedName>
        <fullName evidence="3">Response regulatory domain-containing protein</fullName>
    </recommendedName>
</protein>
<gene>
    <name evidence="1" type="ORF">SacglDRAFT_02663</name>
</gene>
<dbReference type="Gene3D" id="3.40.50.2300">
    <property type="match status" value="1"/>
</dbReference>
<evidence type="ECO:0000313" key="1">
    <source>
        <dbReference type="EMBL" id="EIE99555.1"/>
    </source>
</evidence>